<dbReference type="Proteomes" id="UP000016932">
    <property type="component" value="Unassembled WGS sequence"/>
</dbReference>
<organism evidence="2 3">
    <name type="scientific">Pseudocercospora fijiensis (strain CIRAD86)</name>
    <name type="common">Black leaf streak disease fungus</name>
    <name type="synonym">Mycosphaerella fijiensis</name>
    <dbReference type="NCBI Taxonomy" id="383855"/>
    <lineage>
        <taxon>Eukaryota</taxon>
        <taxon>Fungi</taxon>
        <taxon>Dikarya</taxon>
        <taxon>Ascomycota</taxon>
        <taxon>Pezizomycotina</taxon>
        <taxon>Dothideomycetes</taxon>
        <taxon>Dothideomycetidae</taxon>
        <taxon>Mycosphaerellales</taxon>
        <taxon>Mycosphaerellaceae</taxon>
        <taxon>Pseudocercospora</taxon>
    </lineage>
</organism>
<reference evidence="2 3" key="1">
    <citation type="journal article" date="2012" name="PLoS Pathog.">
        <title>Diverse lifestyles and strategies of plant pathogenesis encoded in the genomes of eighteen Dothideomycetes fungi.</title>
        <authorList>
            <person name="Ohm R.A."/>
            <person name="Feau N."/>
            <person name="Henrissat B."/>
            <person name="Schoch C.L."/>
            <person name="Horwitz B.A."/>
            <person name="Barry K.W."/>
            <person name="Condon B.J."/>
            <person name="Copeland A.C."/>
            <person name="Dhillon B."/>
            <person name="Glaser F."/>
            <person name="Hesse C.N."/>
            <person name="Kosti I."/>
            <person name="LaButti K."/>
            <person name="Lindquist E.A."/>
            <person name="Lucas S."/>
            <person name="Salamov A.A."/>
            <person name="Bradshaw R.E."/>
            <person name="Ciuffetti L."/>
            <person name="Hamelin R.C."/>
            <person name="Kema G.H.J."/>
            <person name="Lawrence C."/>
            <person name="Scott J.A."/>
            <person name="Spatafora J.W."/>
            <person name="Turgeon B.G."/>
            <person name="de Wit P.J.G.M."/>
            <person name="Zhong S."/>
            <person name="Goodwin S.B."/>
            <person name="Grigoriev I.V."/>
        </authorList>
    </citation>
    <scope>NUCLEOTIDE SEQUENCE [LARGE SCALE GENOMIC DNA]</scope>
    <source>
        <strain evidence="2 3">CIRAD86</strain>
    </source>
</reference>
<sequence length="65" mass="7252">MGSRVGCLKSRSYAQPCARVWFCSLMAASPASFFRVLMAVYTLQMGLSLARSRPPLLLARWCSFC</sequence>
<dbReference type="AlphaFoldDB" id="M3AF93"/>
<feature type="transmembrane region" description="Helical" evidence="1">
    <location>
        <begin position="20"/>
        <end position="43"/>
    </location>
</feature>
<dbReference type="HOGENOM" id="CLU_2850712_0_0_1"/>
<accession>M3AF93</accession>
<keyword evidence="1" id="KW-0812">Transmembrane</keyword>
<evidence type="ECO:0000313" key="2">
    <source>
        <dbReference type="EMBL" id="EME83246.1"/>
    </source>
</evidence>
<keyword evidence="1" id="KW-0472">Membrane</keyword>
<dbReference type="KEGG" id="pfj:MYCFIDRAFT_182757"/>
<dbReference type="RefSeq" id="XP_007926535.1">
    <property type="nucleotide sequence ID" value="XM_007928344.1"/>
</dbReference>
<evidence type="ECO:0000313" key="3">
    <source>
        <dbReference type="Proteomes" id="UP000016932"/>
    </source>
</evidence>
<keyword evidence="3" id="KW-1185">Reference proteome</keyword>
<dbReference type="OrthoDB" id="5280838at2759"/>
<protein>
    <submittedName>
        <fullName evidence="2">Uncharacterized protein</fullName>
    </submittedName>
</protein>
<dbReference type="VEuPathDB" id="FungiDB:MYCFIDRAFT_182757"/>
<proteinExistence type="predicted"/>
<dbReference type="GeneID" id="19334634"/>
<keyword evidence="1" id="KW-1133">Transmembrane helix</keyword>
<name>M3AF93_PSEFD</name>
<gene>
    <name evidence="2" type="ORF">MYCFIDRAFT_182757</name>
</gene>
<evidence type="ECO:0000256" key="1">
    <source>
        <dbReference type="SAM" id="Phobius"/>
    </source>
</evidence>
<dbReference type="EMBL" id="KB446558">
    <property type="protein sequence ID" value="EME83246.1"/>
    <property type="molecule type" value="Genomic_DNA"/>
</dbReference>